<dbReference type="PANTHER" id="PTHR47426">
    <property type="entry name" value="ACYL-COA N-ACYLTRANSFERASES (NAT) SUPERFAMILY PROTEIN"/>
    <property type="match status" value="1"/>
</dbReference>
<reference evidence="2" key="1">
    <citation type="journal article" date="2023" name="Plant J.">
        <title>The genome of the king protea, Protea cynaroides.</title>
        <authorList>
            <person name="Chang J."/>
            <person name="Duong T.A."/>
            <person name="Schoeman C."/>
            <person name="Ma X."/>
            <person name="Roodt D."/>
            <person name="Barker N."/>
            <person name="Li Z."/>
            <person name="Van de Peer Y."/>
            <person name="Mizrachi E."/>
        </authorList>
    </citation>
    <scope>NUCLEOTIDE SEQUENCE</scope>
    <source>
        <tissue evidence="2">Young leaves</tissue>
    </source>
</reference>
<sequence>MELKGTFVPQFRVPLPINRVVVKRIKRYPPLRTAKVSTSFGETLPESYHRCKPIKVHCNNNSQGIQQSSLTKSESGKLSELSFDRKQPSEQEYCGLQKRAFGRFVVRGAVLDEECWTAAWLRAEAHWESVSHMRHADSYKRKYAEQEFYALKQRCAGRDGNSLKCFCLVTVKKEEKNVRRTVLNSVVGTLDISIRQLLRGESYPGEIKKSSAFVACHEAYDSRKYAYVSNVCVSKFARRQGIASNMLYLAMDVASAAGMKQLYVHVNADNKPAQELYRKTGFEMVKDASSPWSKDQRLLMSMEL</sequence>
<evidence type="ECO:0000313" key="2">
    <source>
        <dbReference type="EMBL" id="KAJ4978807.1"/>
    </source>
</evidence>
<dbReference type="SUPFAM" id="SSF55729">
    <property type="entry name" value="Acyl-CoA N-acyltransferases (Nat)"/>
    <property type="match status" value="1"/>
</dbReference>
<dbReference type="InterPro" id="IPR016181">
    <property type="entry name" value="Acyl_CoA_acyltransferase"/>
</dbReference>
<proteinExistence type="predicted"/>
<dbReference type="Gene3D" id="3.40.630.30">
    <property type="match status" value="1"/>
</dbReference>
<protein>
    <recommendedName>
        <fullName evidence="1">N-acetyltransferase domain-containing protein</fullName>
    </recommendedName>
</protein>
<gene>
    <name evidence="2" type="ORF">NE237_009587</name>
</gene>
<name>A0A9Q0R0S5_9MAGN</name>
<dbReference type="CDD" id="cd04301">
    <property type="entry name" value="NAT_SF"/>
    <property type="match status" value="1"/>
</dbReference>
<dbReference type="InterPro" id="IPR000182">
    <property type="entry name" value="GNAT_dom"/>
</dbReference>
<dbReference type="PANTHER" id="PTHR47426:SF4">
    <property type="entry name" value="N-ACETYLTRANSFERASE DOMAIN-CONTAINING PROTEIN"/>
    <property type="match status" value="1"/>
</dbReference>
<feature type="domain" description="N-acetyltransferase" evidence="1">
    <location>
        <begin position="169"/>
        <end position="304"/>
    </location>
</feature>
<dbReference type="OrthoDB" id="41532at2759"/>
<dbReference type="GO" id="GO:0016747">
    <property type="term" value="F:acyltransferase activity, transferring groups other than amino-acyl groups"/>
    <property type="evidence" value="ECO:0007669"/>
    <property type="project" value="InterPro"/>
</dbReference>
<accession>A0A9Q0R0S5</accession>
<dbReference type="Pfam" id="PF00583">
    <property type="entry name" value="Acetyltransf_1"/>
    <property type="match status" value="1"/>
</dbReference>
<comment type="caution">
    <text evidence="2">The sequence shown here is derived from an EMBL/GenBank/DDBJ whole genome shotgun (WGS) entry which is preliminary data.</text>
</comment>
<evidence type="ECO:0000259" key="1">
    <source>
        <dbReference type="PROSITE" id="PS51186"/>
    </source>
</evidence>
<evidence type="ECO:0000313" key="3">
    <source>
        <dbReference type="Proteomes" id="UP001141806"/>
    </source>
</evidence>
<keyword evidence="3" id="KW-1185">Reference proteome</keyword>
<dbReference type="AlphaFoldDB" id="A0A9Q0R0S5"/>
<organism evidence="2 3">
    <name type="scientific">Protea cynaroides</name>
    <dbReference type="NCBI Taxonomy" id="273540"/>
    <lineage>
        <taxon>Eukaryota</taxon>
        <taxon>Viridiplantae</taxon>
        <taxon>Streptophyta</taxon>
        <taxon>Embryophyta</taxon>
        <taxon>Tracheophyta</taxon>
        <taxon>Spermatophyta</taxon>
        <taxon>Magnoliopsida</taxon>
        <taxon>Proteales</taxon>
        <taxon>Proteaceae</taxon>
        <taxon>Protea</taxon>
    </lineage>
</organism>
<dbReference type="EMBL" id="JAMYWD010000002">
    <property type="protein sequence ID" value="KAJ4978807.1"/>
    <property type="molecule type" value="Genomic_DNA"/>
</dbReference>
<dbReference type="PROSITE" id="PS51186">
    <property type="entry name" value="GNAT"/>
    <property type="match status" value="1"/>
</dbReference>
<dbReference type="Proteomes" id="UP001141806">
    <property type="component" value="Unassembled WGS sequence"/>
</dbReference>